<feature type="transmembrane region" description="Helical" evidence="13">
    <location>
        <begin position="307"/>
        <end position="328"/>
    </location>
</feature>
<feature type="transmembrane region" description="Helical" evidence="13">
    <location>
        <begin position="561"/>
        <end position="579"/>
    </location>
</feature>
<dbReference type="Pfam" id="PF10613">
    <property type="entry name" value="Lig_chan-Glu_bd"/>
    <property type="match status" value="1"/>
</dbReference>
<evidence type="ECO:0000256" key="6">
    <source>
        <dbReference type="ARBA" id="ARBA00022989"/>
    </source>
</evidence>
<evidence type="ECO:0000313" key="16">
    <source>
        <dbReference type="Proteomes" id="UP000440578"/>
    </source>
</evidence>
<dbReference type="Gene3D" id="3.40.190.10">
    <property type="entry name" value="Periplasmic binding protein-like II"/>
    <property type="match status" value="1"/>
</dbReference>
<evidence type="ECO:0000256" key="9">
    <source>
        <dbReference type="ARBA" id="ARBA00023170"/>
    </source>
</evidence>
<evidence type="ECO:0000256" key="7">
    <source>
        <dbReference type="ARBA" id="ARBA00023065"/>
    </source>
</evidence>
<evidence type="ECO:0000256" key="12">
    <source>
        <dbReference type="ARBA" id="ARBA00023303"/>
    </source>
</evidence>
<gene>
    <name evidence="15" type="primary">GLRK_4</name>
    <name evidence="15" type="ORF">FJT64_010116</name>
</gene>
<dbReference type="Proteomes" id="UP000440578">
    <property type="component" value="Unassembled WGS sequence"/>
</dbReference>
<keyword evidence="11" id="KW-1071">Ligand-gated ion channel</keyword>
<keyword evidence="16" id="KW-1185">Reference proteome</keyword>
<accession>A0A6A4VKH3</accession>
<dbReference type="PANTHER" id="PTHR42643">
    <property type="entry name" value="IONOTROPIC RECEPTOR 20A-RELATED"/>
    <property type="match status" value="1"/>
</dbReference>
<dbReference type="SUPFAM" id="SSF53850">
    <property type="entry name" value="Periplasmic binding protein-like II"/>
    <property type="match status" value="1"/>
</dbReference>
<feature type="domain" description="Ionotropic glutamate receptor L-glutamate and glycine-binding" evidence="14">
    <location>
        <begin position="193"/>
        <end position="254"/>
    </location>
</feature>
<evidence type="ECO:0000256" key="5">
    <source>
        <dbReference type="ARBA" id="ARBA00022692"/>
    </source>
</evidence>
<keyword evidence="12" id="KW-0407">Ion channel</keyword>
<keyword evidence="7" id="KW-0406">Ion transport</keyword>
<dbReference type="InterPro" id="IPR001320">
    <property type="entry name" value="Iontro_rcpt_C"/>
</dbReference>
<feature type="transmembrane region" description="Helical" evidence="13">
    <location>
        <begin position="371"/>
        <end position="394"/>
    </location>
</feature>
<comment type="similarity">
    <text evidence="2">Belongs to the glutamate-gated ion channel (TC 1.A.10.1) family.</text>
</comment>
<proteinExistence type="inferred from homology"/>
<evidence type="ECO:0000256" key="13">
    <source>
        <dbReference type="SAM" id="Phobius"/>
    </source>
</evidence>
<name>A0A6A4VKH3_AMPAM</name>
<keyword evidence="3" id="KW-0813">Transport</keyword>
<dbReference type="InterPro" id="IPR052192">
    <property type="entry name" value="Insect_Ionotropic_Sensory_Rcpt"/>
</dbReference>
<keyword evidence="10" id="KW-0325">Glycoprotein</keyword>
<evidence type="ECO:0000313" key="15">
    <source>
        <dbReference type="EMBL" id="KAF0291810.1"/>
    </source>
</evidence>
<evidence type="ECO:0000256" key="4">
    <source>
        <dbReference type="ARBA" id="ARBA00022475"/>
    </source>
</evidence>
<dbReference type="PANTHER" id="PTHR42643:SF40">
    <property type="entry name" value="IONOTROPIC RECEPTOR 41A-RELATED"/>
    <property type="match status" value="1"/>
</dbReference>
<sequence length="616" mass="68952">MGDHITVGFVAAALEVEDNCAASIIFDEGYATMVEKIAQHVSAERRGYSVQYSSVGSYVNNTHYTAGVQAGACRLFVLLLSSLSSLDRLHTVTYLVGSVWDHRGHYILLTPAPPGDAAATASSGVLENLPYFHVAHPIGDPVRRVALWLYSGFDLSMRYVQGWKPNRKAPSLSPPPANFVGRRLKFVSFEHEPSNIYLDHKLGGDHVGMDYWLARALADVYNFTLDMREPTDGGKWGEALPNGTWIGLVGDVKERRAHFGIANIFLTLSRWKHVDYTRPYDHEHACFAVWNKPPLPHWLAVVRPFSWPAWLTILTSLTLSVAVMVVLARLAGGERAAFTSLPRAAMYNFGVLLARTHLIEPRRAPSRSFDIGWRLAAMVLGFAYCAKLISFLTFPTVPEPIDSHRELAETGVEVGSWGGTLGELMAASTNPWDRQLATRYIPNYDFDNALRRVFAQEYGYIENRNTLIYYIQKYYTTKTGQKQLHIMDECFQNFMISVMLPKYSMLTDLFSRTILRVREAGLIPIWFSWSLDAVKTELVDIARGSSSDSRRRSLSLEHMQGVFLLLLLGWVLSLLSFLAEFGVRKVGAGRATPPPPTSPVETAARTERGEVLLLSM</sequence>
<dbReference type="Gene3D" id="1.10.287.70">
    <property type="match status" value="1"/>
</dbReference>
<keyword evidence="5 13" id="KW-0812">Transmembrane</keyword>
<protein>
    <submittedName>
        <fullName evidence="15">Glutamate receptor</fullName>
    </submittedName>
</protein>
<evidence type="ECO:0000256" key="10">
    <source>
        <dbReference type="ARBA" id="ARBA00023180"/>
    </source>
</evidence>
<evidence type="ECO:0000256" key="1">
    <source>
        <dbReference type="ARBA" id="ARBA00004651"/>
    </source>
</evidence>
<dbReference type="OrthoDB" id="5984008at2759"/>
<keyword evidence="6 13" id="KW-1133">Transmembrane helix</keyword>
<evidence type="ECO:0000256" key="11">
    <source>
        <dbReference type="ARBA" id="ARBA00023286"/>
    </source>
</evidence>
<dbReference type="GO" id="GO:0005886">
    <property type="term" value="C:plasma membrane"/>
    <property type="evidence" value="ECO:0007669"/>
    <property type="project" value="UniProtKB-SubCell"/>
</dbReference>
<evidence type="ECO:0000256" key="8">
    <source>
        <dbReference type="ARBA" id="ARBA00023136"/>
    </source>
</evidence>
<evidence type="ECO:0000256" key="3">
    <source>
        <dbReference type="ARBA" id="ARBA00022448"/>
    </source>
</evidence>
<dbReference type="GO" id="GO:0050906">
    <property type="term" value="P:detection of stimulus involved in sensory perception"/>
    <property type="evidence" value="ECO:0007669"/>
    <property type="project" value="UniProtKB-ARBA"/>
</dbReference>
<organism evidence="15 16">
    <name type="scientific">Amphibalanus amphitrite</name>
    <name type="common">Striped barnacle</name>
    <name type="synonym">Balanus amphitrite</name>
    <dbReference type="NCBI Taxonomy" id="1232801"/>
    <lineage>
        <taxon>Eukaryota</taxon>
        <taxon>Metazoa</taxon>
        <taxon>Ecdysozoa</taxon>
        <taxon>Arthropoda</taxon>
        <taxon>Crustacea</taxon>
        <taxon>Multicrustacea</taxon>
        <taxon>Cirripedia</taxon>
        <taxon>Thoracica</taxon>
        <taxon>Thoracicalcarea</taxon>
        <taxon>Balanomorpha</taxon>
        <taxon>Balanoidea</taxon>
        <taxon>Balanidae</taxon>
        <taxon>Amphibalaninae</taxon>
        <taxon>Amphibalanus</taxon>
    </lineage>
</organism>
<evidence type="ECO:0000256" key="2">
    <source>
        <dbReference type="ARBA" id="ARBA00008685"/>
    </source>
</evidence>
<evidence type="ECO:0000259" key="14">
    <source>
        <dbReference type="SMART" id="SM00918"/>
    </source>
</evidence>
<keyword evidence="9 15" id="KW-0675">Receptor</keyword>
<dbReference type="Pfam" id="PF00060">
    <property type="entry name" value="Lig_chan"/>
    <property type="match status" value="1"/>
</dbReference>
<keyword evidence="4" id="KW-1003">Cell membrane</keyword>
<keyword evidence="8 13" id="KW-0472">Membrane</keyword>
<reference evidence="15 16" key="1">
    <citation type="submission" date="2019-07" db="EMBL/GenBank/DDBJ databases">
        <title>Draft genome assembly of a fouling barnacle, Amphibalanus amphitrite (Darwin, 1854): The first reference genome for Thecostraca.</title>
        <authorList>
            <person name="Kim W."/>
        </authorList>
    </citation>
    <scope>NUCLEOTIDE SEQUENCE [LARGE SCALE GENOMIC DNA]</scope>
    <source>
        <strain evidence="15">SNU_AA5</strain>
        <tissue evidence="15">Soma without cirri and trophi</tissue>
    </source>
</reference>
<comment type="caution">
    <text evidence="15">The sequence shown here is derived from an EMBL/GenBank/DDBJ whole genome shotgun (WGS) entry which is preliminary data.</text>
</comment>
<dbReference type="EMBL" id="VIIS01001854">
    <property type="protein sequence ID" value="KAF0291810.1"/>
    <property type="molecule type" value="Genomic_DNA"/>
</dbReference>
<dbReference type="AlphaFoldDB" id="A0A6A4VKH3"/>
<dbReference type="GO" id="GO:0015276">
    <property type="term" value="F:ligand-gated monoatomic ion channel activity"/>
    <property type="evidence" value="ECO:0007669"/>
    <property type="project" value="InterPro"/>
</dbReference>
<comment type="subcellular location">
    <subcellularLocation>
        <location evidence="1">Cell membrane</location>
        <topology evidence="1">Multi-pass membrane protein</topology>
    </subcellularLocation>
</comment>
<dbReference type="InterPro" id="IPR019594">
    <property type="entry name" value="Glu/Gly-bd"/>
</dbReference>
<dbReference type="SMART" id="SM00918">
    <property type="entry name" value="Lig_chan-Glu_bd"/>
    <property type="match status" value="1"/>
</dbReference>